<proteinExistence type="predicted"/>
<gene>
    <name evidence="3" type="ORF">GCM10010411_84950</name>
</gene>
<dbReference type="SMART" id="SM00347">
    <property type="entry name" value="HTH_MARR"/>
    <property type="match status" value="1"/>
</dbReference>
<feature type="domain" description="HTH marR-type" evidence="2">
    <location>
        <begin position="19"/>
        <end position="151"/>
    </location>
</feature>
<dbReference type="InterPro" id="IPR036390">
    <property type="entry name" value="WH_DNA-bd_sf"/>
</dbReference>
<dbReference type="PROSITE" id="PS50995">
    <property type="entry name" value="HTH_MARR_2"/>
    <property type="match status" value="1"/>
</dbReference>
<protein>
    <recommendedName>
        <fullName evidence="2">HTH marR-type domain-containing protein</fullName>
    </recommendedName>
</protein>
<dbReference type="InterPro" id="IPR039422">
    <property type="entry name" value="MarR/SlyA-like"/>
</dbReference>
<keyword evidence="4" id="KW-1185">Reference proteome</keyword>
<dbReference type="SUPFAM" id="SSF46785">
    <property type="entry name" value="Winged helix' DNA-binding domain"/>
    <property type="match status" value="1"/>
</dbReference>
<comment type="caution">
    <text evidence="3">The sequence shown here is derived from an EMBL/GenBank/DDBJ whole genome shotgun (WGS) entry which is preliminary data.</text>
</comment>
<dbReference type="RefSeq" id="WP_344548195.1">
    <property type="nucleotide sequence ID" value="NZ_BAAATD010000017.1"/>
</dbReference>
<dbReference type="Pfam" id="PF01047">
    <property type="entry name" value="MarR"/>
    <property type="match status" value="1"/>
</dbReference>
<evidence type="ECO:0000313" key="4">
    <source>
        <dbReference type="Proteomes" id="UP001501509"/>
    </source>
</evidence>
<dbReference type="EMBL" id="BAAATD010000017">
    <property type="protein sequence ID" value="GAA2633383.1"/>
    <property type="molecule type" value="Genomic_DNA"/>
</dbReference>
<feature type="region of interest" description="Disordered" evidence="1">
    <location>
        <begin position="156"/>
        <end position="183"/>
    </location>
</feature>
<reference evidence="3 4" key="1">
    <citation type="journal article" date="2019" name="Int. J. Syst. Evol. Microbiol.">
        <title>The Global Catalogue of Microorganisms (GCM) 10K type strain sequencing project: providing services to taxonomists for standard genome sequencing and annotation.</title>
        <authorList>
            <consortium name="The Broad Institute Genomics Platform"/>
            <consortium name="The Broad Institute Genome Sequencing Center for Infectious Disease"/>
            <person name="Wu L."/>
            <person name="Ma J."/>
        </authorList>
    </citation>
    <scope>NUCLEOTIDE SEQUENCE [LARGE SCALE GENOMIC DNA]</scope>
    <source>
        <strain evidence="3 4">JCM 6833</strain>
    </source>
</reference>
<evidence type="ECO:0000256" key="1">
    <source>
        <dbReference type="SAM" id="MobiDB-lite"/>
    </source>
</evidence>
<dbReference type="PRINTS" id="PR00598">
    <property type="entry name" value="HTHMARR"/>
</dbReference>
<dbReference type="InterPro" id="IPR000835">
    <property type="entry name" value="HTH_MarR-typ"/>
</dbReference>
<sequence length="183" mass="20542">MDAKNLGLGDLDSLGPMEEWPIGRLFAAASRLAGPVMWRLIEKHGTSPAGFFVLRTLVSEDGLRPGEIAKRLLISPATVTTVVDTLERNGHVERRRDDRDRRALRVHINPSGLAVVTETGEAMKDDIWTLYDVVDDEDEPAVRRFLLRLIEKFDAEGDPRDRASPRPRHRRGGPPQDVPEPPR</sequence>
<dbReference type="Proteomes" id="UP001501509">
    <property type="component" value="Unassembled WGS sequence"/>
</dbReference>
<organism evidence="3 4">
    <name type="scientific">Actinomadura fulvescens</name>
    <dbReference type="NCBI Taxonomy" id="46160"/>
    <lineage>
        <taxon>Bacteria</taxon>
        <taxon>Bacillati</taxon>
        <taxon>Actinomycetota</taxon>
        <taxon>Actinomycetes</taxon>
        <taxon>Streptosporangiales</taxon>
        <taxon>Thermomonosporaceae</taxon>
        <taxon>Actinomadura</taxon>
    </lineage>
</organism>
<dbReference type="PANTHER" id="PTHR33164:SF104">
    <property type="entry name" value="TRANSCRIPTIONAL REGULATORY PROTEIN"/>
    <property type="match status" value="1"/>
</dbReference>
<evidence type="ECO:0000313" key="3">
    <source>
        <dbReference type="EMBL" id="GAA2633383.1"/>
    </source>
</evidence>
<name>A0ABN3QRL8_9ACTN</name>
<dbReference type="InterPro" id="IPR036388">
    <property type="entry name" value="WH-like_DNA-bd_sf"/>
</dbReference>
<dbReference type="PANTHER" id="PTHR33164">
    <property type="entry name" value="TRANSCRIPTIONAL REGULATOR, MARR FAMILY"/>
    <property type="match status" value="1"/>
</dbReference>
<evidence type="ECO:0000259" key="2">
    <source>
        <dbReference type="PROSITE" id="PS50995"/>
    </source>
</evidence>
<dbReference type="Gene3D" id="1.10.10.10">
    <property type="entry name" value="Winged helix-like DNA-binding domain superfamily/Winged helix DNA-binding domain"/>
    <property type="match status" value="1"/>
</dbReference>
<accession>A0ABN3QRL8</accession>